<feature type="compositionally biased region" description="Polar residues" evidence="6">
    <location>
        <begin position="27"/>
        <end position="42"/>
    </location>
</feature>
<comment type="function">
    <text evidence="4 5">Cell division protein that is part of the divisome complex and is recruited early to the Z-ring. Probably stimulates Z-ring formation, perhaps through the cross-linking of FtsZ protofilaments. Its function overlaps with FtsA.</text>
</comment>
<dbReference type="HAMAP" id="MF_01197">
    <property type="entry name" value="SepF"/>
    <property type="match status" value="1"/>
</dbReference>
<evidence type="ECO:0000256" key="4">
    <source>
        <dbReference type="ARBA" id="ARBA00044936"/>
    </source>
</evidence>
<evidence type="ECO:0000256" key="5">
    <source>
        <dbReference type="HAMAP-Rule" id="MF_01197"/>
    </source>
</evidence>
<gene>
    <name evidence="5" type="primary">sepF</name>
    <name evidence="7" type="ORF">FC64_GL001007</name>
</gene>
<keyword evidence="5" id="KW-0963">Cytoplasm</keyword>
<dbReference type="PANTHER" id="PTHR35798">
    <property type="entry name" value="CELL DIVISION PROTEIN SEPF"/>
    <property type="match status" value="1"/>
</dbReference>
<keyword evidence="1 5" id="KW-0132">Cell division</keyword>
<dbReference type="InterPro" id="IPR007561">
    <property type="entry name" value="Cell_div_SepF/SepF-rel"/>
</dbReference>
<name>A0A0R1ZJD3_9LACO</name>
<dbReference type="PANTHER" id="PTHR35798:SF1">
    <property type="entry name" value="CELL DIVISION PROTEIN SEPF"/>
    <property type="match status" value="1"/>
</dbReference>
<sequence length="143" mass="16252">MSLTDRISHFFNGYDDETEYDNYDNGSSQVRTESEGPQGNQKNRIMSIVGKGDHSQKKIMLFEPRVFSDAKQIASRLLNGQAAIINFERMDNQQSRRIVDFLSGVTYAIDGDIKRIGEQIFLCTPSEFSVEGMLNEAVKLQDF</sequence>
<evidence type="ECO:0000256" key="2">
    <source>
        <dbReference type="ARBA" id="ARBA00023210"/>
    </source>
</evidence>
<dbReference type="STRING" id="1423820.FC64_GL001007"/>
<dbReference type="PATRIC" id="fig|1423820.4.peg.1031"/>
<dbReference type="InterPro" id="IPR023052">
    <property type="entry name" value="Cell_div_SepF"/>
</dbReference>
<protein>
    <recommendedName>
        <fullName evidence="5">Cell division protein SepF</fullName>
    </recommendedName>
</protein>
<dbReference type="GO" id="GO:0000917">
    <property type="term" value="P:division septum assembly"/>
    <property type="evidence" value="ECO:0007669"/>
    <property type="project" value="UniProtKB-KW"/>
</dbReference>
<dbReference type="GO" id="GO:0043093">
    <property type="term" value="P:FtsZ-dependent cytokinesis"/>
    <property type="evidence" value="ECO:0007669"/>
    <property type="project" value="UniProtKB-UniRule"/>
</dbReference>
<comment type="subcellular location">
    <subcellularLocation>
        <location evidence="5">Cytoplasm</location>
    </subcellularLocation>
    <text evidence="5">Localizes to the division site, in a FtsZ-dependent manner.</text>
</comment>
<keyword evidence="2 5" id="KW-0717">Septation</keyword>
<keyword evidence="3 5" id="KW-0131">Cell cycle</keyword>
<evidence type="ECO:0000256" key="1">
    <source>
        <dbReference type="ARBA" id="ARBA00022618"/>
    </source>
</evidence>
<evidence type="ECO:0000313" key="8">
    <source>
        <dbReference type="Proteomes" id="UP000051291"/>
    </source>
</evidence>
<comment type="caution">
    <text evidence="7">The sequence shown here is derived from an EMBL/GenBank/DDBJ whole genome shotgun (WGS) entry which is preliminary data.</text>
</comment>
<proteinExistence type="inferred from homology"/>
<evidence type="ECO:0000256" key="3">
    <source>
        <dbReference type="ARBA" id="ARBA00023306"/>
    </source>
</evidence>
<dbReference type="EMBL" id="AYYZ01000029">
    <property type="protein sequence ID" value="KRM51814.1"/>
    <property type="molecule type" value="Genomic_DNA"/>
</dbReference>
<accession>A0A0R1ZJD3</accession>
<dbReference type="RefSeq" id="WP_057906861.1">
    <property type="nucleotide sequence ID" value="NZ_AYYZ01000029.1"/>
</dbReference>
<dbReference type="InterPro" id="IPR038594">
    <property type="entry name" value="SepF-like_sf"/>
</dbReference>
<comment type="subunit">
    <text evidence="5">Homodimer. Interacts with FtsZ.</text>
</comment>
<dbReference type="Proteomes" id="UP000051291">
    <property type="component" value="Unassembled WGS sequence"/>
</dbReference>
<dbReference type="Gene3D" id="3.30.110.150">
    <property type="entry name" value="SepF-like protein"/>
    <property type="match status" value="1"/>
</dbReference>
<reference evidence="7 8" key="1">
    <citation type="journal article" date="2015" name="Genome Announc.">
        <title>Expanding the biotechnology potential of lactobacilli through comparative genomics of 213 strains and associated genera.</title>
        <authorList>
            <person name="Sun Z."/>
            <person name="Harris H.M."/>
            <person name="McCann A."/>
            <person name="Guo C."/>
            <person name="Argimon S."/>
            <person name="Zhang W."/>
            <person name="Yang X."/>
            <person name="Jeffery I.B."/>
            <person name="Cooney J.C."/>
            <person name="Kagawa T.F."/>
            <person name="Liu W."/>
            <person name="Song Y."/>
            <person name="Salvetti E."/>
            <person name="Wrobel A."/>
            <person name="Rasinkangas P."/>
            <person name="Parkhill J."/>
            <person name="Rea M.C."/>
            <person name="O'Sullivan O."/>
            <person name="Ritari J."/>
            <person name="Douillard F.P."/>
            <person name="Paul Ross R."/>
            <person name="Yang R."/>
            <person name="Briner A.E."/>
            <person name="Felis G.E."/>
            <person name="de Vos W.M."/>
            <person name="Barrangou R."/>
            <person name="Klaenhammer T.R."/>
            <person name="Caufield P.W."/>
            <person name="Cui Y."/>
            <person name="Zhang H."/>
            <person name="O'Toole P.W."/>
        </authorList>
    </citation>
    <scope>NUCLEOTIDE SEQUENCE [LARGE SCALE GENOMIC DNA]</scope>
    <source>
        <strain evidence="7 8">DSM 20653</strain>
    </source>
</reference>
<keyword evidence="8" id="KW-1185">Reference proteome</keyword>
<comment type="similarity">
    <text evidence="5">Belongs to the SepF family.</text>
</comment>
<feature type="region of interest" description="Disordered" evidence="6">
    <location>
        <begin position="18"/>
        <end position="42"/>
    </location>
</feature>
<evidence type="ECO:0000313" key="7">
    <source>
        <dbReference type="EMBL" id="KRM51814.1"/>
    </source>
</evidence>
<dbReference type="AlphaFoldDB" id="A0A0R1ZJD3"/>
<organism evidence="7 8">
    <name type="scientific">Ligilactobacillus araffinosus DSM 20653</name>
    <dbReference type="NCBI Taxonomy" id="1423820"/>
    <lineage>
        <taxon>Bacteria</taxon>
        <taxon>Bacillati</taxon>
        <taxon>Bacillota</taxon>
        <taxon>Bacilli</taxon>
        <taxon>Lactobacillales</taxon>
        <taxon>Lactobacillaceae</taxon>
        <taxon>Ligilactobacillus</taxon>
    </lineage>
</organism>
<dbReference type="Pfam" id="PF04472">
    <property type="entry name" value="SepF"/>
    <property type="match status" value="1"/>
</dbReference>
<dbReference type="GO" id="GO:0005737">
    <property type="term" value="C:cytoplasm"/>
    <property type="evidence" value="ECO:0007669"/>
    <property type="project" value="UniProtKB-SubCell"/>
</dbReference>
<evidence type="ECO:0000256" key="6">
    <source>
        <dbReference type="SAM" id="MobiDB-lite"/>
    </source>
</evidence>